<evidence type="ECO:0000313" key="4">
    <source>
        <dbReference type="Proteomes" id="UP000694844"/>
    </source>
</evidence>
<gene>
    <name evidence="5" type="primary">LOC111133756</name>
</gene>
<feature type="chain" id="PRO_5034448628" evidence="2">
    <location>
        <begin position="20"/>
        <end position="376"/>
    </location>
</feature>
<dbReference type="Pfam" id="PF00059">
    <property type="entry name" value="Lectin_C"/>
    <property type="match status" value="1"/>
</dbReference>
<keyword evidence="2" id="KW-0732">Signal</keyword>
<reference evidence="5" key="1">
    <citation type="submission" date="2025-08" db="UniProtKB">
        <authorList>
            <consortium name="RefSeq"/>
        </authorList>
    </citation>
    <scope>IDENTIFICATION</scope>
    <source>
        <tissue evidence="5">Whole sample</tissue>
    </source>
</reference>
<feature type="transmembrane region" description="Helical" evidence="1">
    <location>
        <begin position="342"/>
        <end position="362"/>
    </location>
</feature>
<sequence>MKPSHFLCLGFYFLMKISARRGQLLVFDDVTIYDQIVTWNEAKDLCEGQGQTMLTLESEEKFTVLNNRLSLSGFDLLTGDFWLGLHDVLDGSNTEFYWHDCAPLRPGDFSQWDPVGNEPDNPINQRCVRIFFGKWRTVDCNIPRRYICESRKDHCPYLHRKDMAAIQNSTMWIIDLNADENSCKEVCSNMYTASTSCWGVMTYDGNSSTCSLVMAKEVPLLQPSPGVSLYMKDCMKVTIINTTVTQQSRPDLYPISNCTSSSREKTDYRARALLCGNFESPNLTDFTPTSTQVITTEGESQISQEELLSSIQIIKDNLAVNKSGTSVEKRKKISVYENRTSAVSMGLTGTIIIVLVLLCPVISDITSIIQKRQAKK</sequence>
<name>A0A8B8EET7_CRAVI</name>
<dbReference type="InterPro" id="IPR016186">
    <property type="entry name" value="C-type_lectin-like/link_sf"/>
</dbReference>
<dbReference type="CDD" id="cd00037">
    <property type="entry name" value="CLECT"/>
    <property type="match status" value="1"/>
</dbReference>
<dbReference type="InterPro" id="IPR001304">
    <property type="entry name" value="C-type_lectin-like"/>
</dbReference>
<dbReference type="InterPro" id="IPR016187">
    <property type="entry name" value="CTDL_fold"/>
</dbReference>
<dbReference type="RefSeq" id="XP_022338101.1">
    <property type="nucleotide sequence ID" value="XM_022482393.1"/>
</dbReference>
<proteinExistence type="predicted"/>
<dbReference type="SUPFAM" id="SSF56436">
    <property type="entry name" value="C-type lectin-like"/>
    <property type="match status" value="1"/>
</dbReference>
<protein>
    <submittedName>
        <fullName evidence="5">Uncharacterized protein LOC111133756</fullName>
    </submittedName>
</protein>
<dbReference type="KEGG" id="cvn:111133756"/>
<organism evidence="4 5">
    <name type="scientific">Crassostrea virginica</name>
    <name type="common">Eastern oyster</name>
    <dbReference type="NCBI Taxonomy" id="6565"/>
    <lineage>
        <taxon>Eukaryota</taxon>
        <taxon>Metazoa</taxon>
        <taxon>Spiralia</taxon>
        <taxon>Lophotrochozoa</taxon>
        <taxon>Mollusca</taxon>
        <taxon>Bivalvia</taxon>
        <taxon>Autobranchia</taxon>
        <taxon>Pteriomorphia</taxon>
        <taxon>Ostreida</taxon>
        <taxon>Ostreoidea</taxon>
        <taxon>Ostreidae</taxon>
        <taxon>Crassostrea</taxon>
    </lineage>
</organism>
<evidence type="ECO:0000313" key="5">
    <source>
        <dbReference type="RefSeq" id="XP_022338101.1"/>
    </source>
</evidence>
<dbReference type="Gene3D" id="3.10.100.10">
    <property type="entry name" value="Mannose-Binding Protein A, subunit A"/>
    <property type="match status" value="1"/>
</dbReference>
<dbReference type="InterPro" id="IPR050111">
    <property type="entry name" value="C-type_lectin/snaclec_domain"/>
</dbReference>
<keyword evidence="4" id="KW-1185">Reference proteome</keyword>
<dbReference type="PANTHER" id="PTHR22803">
    <property type="entry name" value="MANNOSE, PHOSPHOLIPASE, LECTIN RECEPTOR RELATED"/>
    <property type="match status" value="1"/>
</dbReference>
<keyword evidence="1" id="KW-0812">Transmembrane</keyword>
<dbReference type="AlphaFoldDB" id="A0A8B8EET7"/>
<accession>A0A8B8EET7</accession>
<feature type="signal peptide" evidence="2">
    <location>
        <begin position="1"/>
        <end position="19"/>
    </location>
</feature>
<dbReference type="PROSITE" id="PS50041">
    <property type="entry name" value="C_TYPE_LECTIN_2"/>
    <property type="match status" value="1"/>
</dbReference>
<evidence type="ECO:0000256" key="2">
    <source>
        <dbReference type="SAM" id="SignalP"/>
    </source>
</evidence>
<dbReference type="GeneID" id="111133756"/>
<feature type="domain" description="C-type lectin" evidence="3">
    <location>
        <begin position="38"/>
        <end position="149"/>
    </location>
</feature>
<keyword evidence="1" id="KW-0472">Membrane</keyword>
<dbReference type="OrthoDB" id="6145285at2759"/>
<evidence type="ECO:0000259" key="3">
    <source>
        <dbReference type="PROSITE" id="PS50041"/>
    </source>
</evidence>
<evidence type="ECO:0000256" key="1">
    <source>
        <dbReference type="SAM" id="Phobius"/>
    </source>
</evidence>
<dbReference type="Proteomes" id="UP000694844">
    <property type="component" value="Chromosome 5"/>
</dbReference>
<keyword evidence="1" id="KW-1133">Transmembrane helix</keyword>
<dbReference type="SMART" id="SM00034">
    <property type="entry name" value="CLECT"/>
    <property type="match status" value="1"/>
</dbReference>